<dbReference type="GO" id="GO:0003723">
    <property type="term" value="F:RNA binding"/>
    <property type="evidence" value="ECO:0007669"/>
    <property type="project" value="UniProtKB-UniRule"/>
</dbReference>
<accession>A0A5N5TD55</accession>
<feature type="compositionally biased region" description="Basic and acidic residues" evidence="4">
    <location>
        <begin position="296"/>
        <end position="310"/>
    </location>
</feature>
<name>A0A5N5TD55_9CRUS</name>
<evidence type="ECO:0000313" key="6">
    <source>
        <dbReference type="EMBL" id="KAB7503998.1"/>
    </source>
</evidence>
<dbReference type="PANTHER" id="PTHR13976">
    <property type="entry name" value="HETEROGENEOUS NUCLEAR RIBONUCLEOPROTEIN-RELATED"/>
    <property type="match status" value="1"/>
</dbReference>
<feature type="compositionally biased region" description="Polar residues" evidence="4">
    <location>
        <begin position="241"/>
        <end position="254"/>
    </location>
</feature>
<feature type="compositionally biased region" description="Low complexity" evidence="4">
    <location>
        <begin position="466"/>
        <end position="475"/>
    </location>
</feature>
<comment type="caution">
    <text evidence="6">The sequence shown here is derived from an EMBL/GenBank/DDBJ whole genome shotgun (WGS) entry which is preliminary data.</text>
</comment>
<dbReference type="EMBL" id="SEYY01003995">
    <property type="protein sequence ID" value="KAB7503998.1"/>
    <property type="molecule type" value="Genomic_DNA"/>
</dbReference>
<dbReference type="SUPFAM" id="SSF54928">
    <property type="entry name" value="RNA-binding domain, RBD"/>
    <property type="match status" value="1"/>
</dbReference>
<dbReference type="Proteomes" id="UP000326759">
    <property type="component" value="Unassembled WGS sequence"/>
</dbReference>
<dbReference type="InterPro" id="IPR000504">
    <property type="entry name" value="RRM_dom"/>
</dbReference>
<dbReference type="Gene3D" id="3.30.70.330">
    <property type="match status" value="1"/>
</dbReference>
<dbReference type="AlphaFoldDB" id="A0A5N5TD55"/>
<dbReference type="InterPro" id="IPR035979">
    <property type="entry name" value="RBD_domain_sf"/>
</dbReference>
<evidence type="ECO:0000259" key="5">
    <source>
        <dbReference type="PROSITE" id="PS50102"/>
    </source>
</evidence>
<feature type="compositionally biased region" description="Basic and acidic residues" evidence="4">
    <location>
        <begin position="274"/>
        <end position="286"/>
    </location>
</feature>
<feature type="compositionally biased region" description="Polar residues" evidence="4">
    <location>
        <begin position="477"/>
        <end position="486"/>
    </location>
</feature>
<dbReference type="InterPro" id="IPR012677">
    <property type="entry name" value="Nucleotide-bd_a/b_plait_sf"/>
</dbReference>
<feature type="compositionally biased region" description="Basic residues" evidence="4">
    <location>
        <begin position="311"/>
        <end position="348"/>
    </location>
</feature>
<keyword evidence="2 3" id="KW-0694">RNA-binding</keyword>
<evidence type="ECO:0000313" key="7">
    <source>
        <dbReference type="Proteomes" id="UP000326759"/>
    </source>
</evidence>
<dbReference type="CDD" id="cd12510">
    <property type="entry name" value="RRM1_RBM12_like"/>
    <property type="match status" value="1"/>
</dbReference>
<feature type="compositionally biased region" description="Pro residues" evidence="4">
    <location>
        <begin position="101"/>
        <end position="117"/>
    </location>
</feature>
<protein>
    <submittedName>
        <fullName evidence="6">RNA-binding protein 12</fullName>
    </submittedName>
</protein>
<gene>
    <name evidence="6" type="primary">RBM12</name>
    <name evidence="6" type="ORF">Anas_08431</name>
</gene>
<feature type="compositionally biased region" description="Low complexity" evidence="4">
    <location>
        <begin position="118"/>
        <end position="135"/>
    </location>
</feature>
<keyword evidence="1" id="KW-0677">Repeat</keyword>
<keyword evidence="7" id="KW-1185">Reference proteome</keyword>
<evidence type="ECO:0000256" key="2">
    <source>
        <dbReference type="ARBA" id="ARBA00022884"/>
    </source>
</evidence>
<feature type="domain" description="RRM" evidence="5">
    <location>
        <begin position="3"/>
        <end position="76"/>
    </location>
</feature>
<sequence length="486" mass="53823">MSVIIRLQNLPWSANAHDIREFFKGLSIPEGGVHIVGGELGDAFIAFSSDEDARLAMQKSGTSLKGIQITLLLSSRTEMQKVIEAARQQAMGMQTFMAPVAPAPTPAPPPPPPPVQPISPAQLQQSQPSVPPQFQGAGTIHNQPQRVSSEDQSLQSNQNQNIYTGRIHQPNQPPQNFAHPYHPQQTPFVPNQMPYSAQKVPSFPPGVVPPPGTIPSPYVYGHTPPVGPLPSAPGLPHQVSPMESSAAPSVSANFTAVEHQAYNDSPLSTPKQSSQKEEEKEKEKKSTAPPSVSSGSREKRERDKGRDDRRRRSKSRSRSKDRDRRRRHRSRSRSRSRDKSGRRKRSRSRERDRTRDRDRQRDRRDNRDNSRSHREKSERTSHETSLEPKTNVPENATGIPGLGDIPDDIPKEGLSIFTQPSSTNPVRTKESPSNNSGWLKSPNIAEPKSIDGPLSASETPQQKPFLLANPPNLNPFGQCTWSSSSR</sequence>
<feature type="compositionally biased region" description="Basic and acidic residues" evidence="4">
    <location>
        <begin position="349"/>
        <end position="386"/>
    </location>
</feature>
<dbReference type="InterPro" id="IPR050666">
    <property type="entry name" value="ESRP"/>
</dbReference>
<organism evidence="6 7">
    <name type="scientific">Armadillidium nasatum</name>
    <dbReference type="NCBI Taxonomy" id="96803"/>
    <lineage>
        <taxon>Eukaryota</taxon>
        <taxon>Metazoa</taxon>
        <taxon>Ecdysozoa</taxon>
        <taxon>Arthropoda</taxon>
        <taxon>Crustacea</taxon>
        <taxon>Multicrustacea</taxon>
        <taxon>Malacostraca</taxon>
        <taxon>Eumalacostraca</taxon>
        <taxon>Peracarida</taxon>
        <taxon>Isopoda</taxon>
        <taxon>Oniscidea</taxon>
        <taxon>Crinocheta</taxon>
        <taxon>Armadillidiidae</taxon>
        <taxon>Armadillidium</taxon>
    </lineage>
</organism>
<feature type="compositionally biased region" description="Polar residues" evidence="4">
    <location>
        <begin position="140"/>
        <end position="157"/>
    </location>
</feature>
<feature type="compositionally biased region" description="Polar residues" evidence="4">
    <location>
        <begin position="416"/>
        <end position="438"/>
    </location>
</feature>
<reference evidence="6 7" key="1">
    <citation type="journal article" date="2019" name="PLoS Biol.">
        <title>Sex chromosomes control vertical transmission of feminizing Wolbachia symbionts in an isopod.</title>
        <authorList>
            <person name="Becking T."/>
            <person name="Chebbi M.A."/>
            <person name="Giraud I."/>
            <person name="Moumen B."/>
            <person name="Laverre T."/>
            <person name="Caubet Y."/>
            <person name="Peccoud J."/>
            <person name="Gilbert C."/>
            <person name="Cordaux R."/>
        </authorList>
    </citation>
    <scope>NUCLEOTIDE SEQUENCE [LARGE SCALE GENOMIC DNA]</scope>
    <source>
        <strain evidence="6">ANa2</strain>
        <tissue evidence="6">Whole body excluding digestive tract and cuticle</tissue>
    </source>
</reference>
<dbReference type="PROSITE" id="PS50102">
    <property type="entry name" value="RRM"/>
    <property type="match status" value="1"/>
</dbReference>
<evidence type="ECO:0000256" key="4">
    <source>
        <dbReference type="SAM" id="MobiDB-lite"/>
    </source>
</evidence>
<evidence type="ECO:0000256" key="3">
    <source>
        <dbReference type="PROSITE-ProRule" id="PRU00176"/>
    </source>
</evidence>
<feature type="region of interest" description="Disordered" evidence="4">
    <location>
        <begin position="99"/>
        <end position="157"/>
    </location>
</feature>
<feature type="region of interest" description="Disordered" evidence="4">
    <location>
        <begin position="214"/>
        <end position="486"/>
    </location>
</feature>
<proteinExistence type="predicted"/>
<evidence type="ECO:0000256" key="1">
    <source>
        <dbReference type="ARBA" id="ARBA00022737"/>
    </source>
</evidence>
<dbReference type="OrthoDB" id="2588702at2759"/>